<dbReference type="SUPFAM" id="SSF51197">
    <property type="entry name" value="Clavaminate synthase-like"/>
    <property type="match status" value="1"/>
</dbReference>
<organism evidence="1 2">
    <name type="scientific">Romeriopsis navalis LEGE 11480</name>
    <dbReference type="NCBI Taxonomy" id="2777977"/>
    <lineage>
        <taxon>Bacteria</taxon>
        <taxon>Bacillati</taxon>
        <taxon>Cyanobacteriota</taxon>
        <taxon>Cyanophyceae</taxon>
        <taxon>Leptolyngbyales</taxon>
        <taxon>Leptolyngbyaceae</taxon>
        <taxon>Romeriopsis</taxon>
        <taxon>Romeriopsis navalis</taxon>
    </lineage>
</organism>
<dbReference type="RefSeq" id="WP_264327355.1">
    <property type="nucleotide sequence ID" value="NZ_JADEXQ010000110.1"/>
</dbReference>
<dbReference type="AlphaFoldDB" id="A0A928Z6E3"/>
<keyword evidence="2" id="KW-1185">Reference proteome</keyword>
<reference evidence="1" key="1">
    <citation type="submission" date="2020-10" db="EMBL/GenBank/DDBJ databases">
        <authorList>
            <person name="Castelo-Branco R."/>
            <person name="Eusebio N."/>
            <person name="Adriana R."/>
            <person name="Vieira A."/>
            <person name="Brugerolle De Fraissinette N."/>
            <person name="Rezende De Castro R."/>
            <person name="Schneider M.P."/>
            <person name="Vasconcelos V."/>
            <person name="Leao P.N."/>
        </authorList>
    </citation>
    <scope>NUCLEOTIDE SEQUENCE</scope>
    <source>
        <strain evidence="1">LEGE 11480</strain>
    </source>
</reference>
<name>A0A928Z6E3_9CYAN</name>
<proteinExistence type="predicted"/>
<accession>A0A928Z6E3</accession>
<dbReference type="Gene3D" id="2.60.120.620">
    <property type="entry name" value="q2cbj1_9rhob like domain"/>
    <property type="match status" value="1"/>
</dbReference>
<dbReference type="EMBL" id="JADEXQ010000110">
    <property type="protein sequence ID" value="MBE9032538.1"/>
    <property type="molecule type" value="Genomic_DNA"/>
</dbReference>
<protein>
    <submittedName>
        <fullName evidence="1">2OG-Fe(II) oxygenase</fullName>
    </submittedName>
</protein>
<evidence type="ECO:0000313" key="1">
    <source>
        <dbReference type="EMBL" id="MBE9032538.1"/>
    </source>
</evidence>
<sequence length="333" mass="38372">MQNEQAVRRPGTSALATHRHVFRLSDAEPYQYRQAFLHRALSYVRSRSVTLASVENYRDQLHQKRIQAYAGSLSPLSRSHDHKVVDTLTRDGICITSLAELGLDFDYKLKSALGSLCDDLQGQFVPEDKFVARATPAQILQVPGLMMWGLQSRMLQLVEHYLQLPAAYHGVRVRRDLCNLVENVSRCWHFDLEDDRVLKVIIYLHDVDESLGPFQYLDLDDTQRVRQRLNYRIGYLNSDLVDSVVPAPRWRSAVGKAGTVVLVDTARLVHRGKRPEAADRYTVFFDYTSRQPKRPYYCNNVLTSEAFIQFASTLSEDQLPYIFWRGVPPQLER</sequence>
<dbReference type="Proteomes" id="UP000625316">
    <property type="component" value="Unassembled WGS sequence"/>
</dbReference>
<gene>
    <name evidence="1" type="ORF">IQ266_22625</name>
</gene>
<evidence type="ECO:0000313" key="2">
    <source>
        <dbReference type="Proteomes" id="UP000625316"/>
    </source>
</evidence>
<comment type="caution">
    <text evidence="1">The sequence shown here is derived from an EMBL/GenBank/DDBJ whole genome shotgun (WGS) entry which is preliminary data.</text>
</comment>